<dbReference type="PROSITE" id="PS51257">
    <property type="entry name" value="PROKAR_LIPOPROTEIN"/>
    <property type="match status" value="1"/>
</dbReference>
<evidence type="ECO:0000256" key="1">
    <source>
        <dbReference type="ARBA" id="ARBA00011028"/>
    </source>
</evidence>
<evidence type="ECO:0000256" key="3">
    <source>
        <dbReference type="ARBA" id="ARBA00022729"/>
    </source>
</evidence>
<dbReference type="InterPro" id="IPR006127">
    <property type="entry name" value="ZnuA-like"/>
</dbReference>
<dbReference type="Proteomes" id="UP001597187">
    <property type="component" value="Unassembled WGS sequence"/>
</dbReference>
<evidence type="ECO:0000256" key="4">
    <source>
        <dbReference type="SAM" id="MobiDB-lite"/>
    </source>
</evidence>
<dbReference type="InterPro" id="IPR050492">
    <property type="entry name" value="Bact_metal-bind_prot9"/>
</dbReference>
<reference evidence="5 6" key="1">
    <citation type="journal article" date="2019" name="Int. J. Syst. Evol. Microbiol.">
        <title>The Global Catalogue of Microorganisms (GCM) 10K type strain sequencing project: providing services to taxonomists for standard genome sequencing and annotation.</title>
        <authorList>
            <consortium name="The Broad Institute Genomics Platform"/>
            <consortium name="The Broad Institute Genome Sequencing Center for Infectious Disease"/>
            <person name="Wu L."/>
            <person name="Ma J."/>
        </authorList>
    </citation>
    <scope>NUCLEOTIDE SEQUENCE [LARGE SCALE GENOMIC DNA]</scope>
    <source>
        <strain evidence="5 6">CGMCC 1.12563</strain>
    </source>
</reference>
<accession>A0ABD6B1A9</accession>
<dbReference type="Gene3D" id="3.40.50.1980">
    <property type="entry name" value="Nitrogenase molybdenum iron protein domain"/>
    <property type="match status" value="2"/>
</dbReference>
<feature type="compositionally biased region" description="Basic and acidic residues" evidence="4">
    <location>
        <begin position="131"/>
        <end position="163"/>
    </location>
</feature>
<keyword evidence="6" id="KW-1185">Reference proteome</keyword>
<dbReference type="PANTHER" id="PTHR42953">
    <property type="entry name" value="HIGH-AFFINITY ZINC UPTAKE SYSTEM PROTEIN ZNUA-RELATED"/>
    <property type="match status" value="1"/>
</dbReference>
<dbReference type="PANTHER" id="PTHR42953:SF3">
    <property type="entry name" value="HIGH-AFFINITY ZINC UPTAKE SYSTEM PROTEIN ZNUA"/>
    <property type="match status" value="1"/>
</dbReference>
<name>A0ABD6B1A9_9EURY</name>
<organism evidence="5 6">
    <name type="scientific">Halomarina rubra</name>
    <dbReference type="NCBI Taxonomy" id="2071873"/>
    <lineage>
        <taxon>Archaea</taxon>
        <taxon>Methanobacteriati</taxon>
        <taxon>Methanobacteriota</taxon>
        <taxon>Stenosarchaea group</taxon>
        <taxon>Halobacteria</taxon>
        <taxon>Halobacteriales</taxon>
        <taxon>Natronomonadaceae</taxon>
        <taxon>Halomarina</taxon>
    </lineage>
</organism>
<dbReference type="InterPro" id="IPR006311">
    <property type="entry name" value="TAT_signal"/>
</dbReference>
<dbReference type="EMBL" id="JBHUDC010000008">
    <property type="protein sequence ID" value="MFD1515607.1"/>
    <property type="molecule type" value="Genomic_DNA"/>
</dbReference>
<keyword evidence="2" id="KW-0813">Transport</keyword>
<gene>
    <name evidence="5" type="ORF">ACFSBT_20200</name>
</gene>
<dbReference type="SUPFAM" id="SSF53807">
    <property type="entry name" value="Helical backbone' metal receptor"/>
    <property type="match status" value="1"/>
</dbReference>
<proteinExistence type="inferred from homology"/>
<dbReference type="AlphaFoldDB" id="A0ABD6B1A9"/>
<sequence length="338" mass="36000">MVRYTRRSVLAGAAGLATASLAGCLDDATAGTSAPADVTSSFAVLTDFATAVGGETLAVDGVVPFGQHGHGWQPSADVQRSIRESGAFVYVGEGFQPWADDVVASLDADGADVAVVEARHDVSLLPAPSGHEGHEEHGTEKHEDHNGETSTEGGHDGHDHGSMDPHFWLDPTRAATAVETVGEGLASTYADDAEALRQNATTYADELRALDTEFEEALAGRSREAVLVAGHDAFQYLGERYGFEVHALTGISPDDSPTPRDIERAQQAVEDEGVTHVLAPVFESDRAARRLVEETDAEGVLPITTLAGRTEEWDEKGWRYEDVMREVNLATLREALGA</sequence>
<evidence type="ECO:0000256" key="2">
    <source>
        <dbReference type="ARBA" id="ARBA00022448"/>
    </source>
</evidence>
<feature type="region of interest" description="Disordered" evidence="4">
    <location>
        <begin position="124"/>
        <end position="168"/>
    </location>
</feature>
<dbReference type="RefSeq" id="WP_250875516.1">
    <property type="nucleotide sequence ID" value="NZ_JALXFV010000008.1"/>
</dbReference>
<dbReference type="Pfam" id="PF01297">
    <property type="entry name" value="ZnuA"/>
    <property type="match status" value="1"/>
</dbReference>
<protein>
    <submittedName>
        <fullName evidence="5">Metal ABC transporter substrate-binding protein</fullName>
    </submittedName>
</protein>
<evidence type="ECO:0000313" key="5">
    <source>
        <dbReference type="EMBL" id="MFD1515607.1"/>
    </source>
</evidence>
<comment type="caution">
    <text evidence="5">The sequence shown here is derived from an EMBL/GenBank/DDBJ whole genome shotgun (WGS) entry which is preliminary data.</text>
</comment>
<evidence type="ECO:0000313" key="6">
    <source>
        <dbReference type="Proteomes" id="UP001597187"/>
    </source>
</evidence>
<keyword evidence="3" id="KW-0732">Signal</keyword>
<comment type="similarity">
    <text evidence="1">Belongs to the bacterial solute-binding protein 9 family.</text>
</comment>
<dbReference type="PROSITE" id="PS51318">
    <property type="entry name" value="TAT"/>
    <property type="match status" value="1"/>
</dbReference>